<dbReference type="Proteomes" id="UP001266305">
    <property type="component" value="Unassembled WGS sequence"/>
</dbReference>
<comment type="caution">
    <text evidence="1">The sequence shown here is derived from an EMBL/GenBank/DDBJ whole genome shotgun (WGS) entry which is preliminary data.</text>
</comment>
<evidence type="ECO:0000313" key="1">
    <source>
        <dbReference type="EMBL" id="KAK2096624.1"/>
    </source>
</evidence>
<sequence length="78" mass="8994">MSVELRLKKEFREPIDQLAVEEIVPAVYEQAPRNCDVPKWSIRSLNIKRRDQSIASDSEKLENYVAKKNGYISDGLKS</sequence>
<organism evidence="1 2">
    <name type="scientific">Saguinus oedipus</name>
    <name type="common">Cotton-top tamarin</name>
    <name type="synonym">Oedipomidas oedipus</name>
    <dbReference type="NCBI Taxonomy" id="9490"/>
    <lineage>
        <taxon>Eukaryota</taxon>
        <taxon>Metazoa</taxon>
        <taxon>Chordata</taxon>
        <taxon>Craniata</taxon>
        <taxon>Vertebrata</taxon>
        <taxon>Euteleostomi</taxon>
        <taxon>Mammalia</taxon>
        <taxon>Eutheria</taxon>
        <taxon>Euarchontoglires</taxon>
        <taxon>Primates</taxon>
        <taxon>Haplorrhini</taxon>
        <taxon>Platyrrhini</taxon>
        <taxon>Cebidae</taxon>
        <taxon>Callitrichinae</taxon>
        <taxon>Saguinus</taxon>
    </lineage>
</organism>
<evidence type="ECO:0000313" key="2">
    <source>
        <dbReference type="Proteomes" id="UP001266305"/>
    </source>
</evidence>
<dbReference type="EMBL" id="JASSZA010000012">
    <property type="protein sequence ID" value="KAK2096624.1"/>
    <property type="molecule type" value="Genomic_DNA"/>
</dbReference>
<protein>
    <submittedName>
        <fullName evidence="1">Uncharacterized protein</fullName>
    </submittedName>
</protein>
<reference evidence="1 2" key="1">
    <citation type="submission" date="2023-05" db="EMBL/GenBank/DDBJ databases">
        <title>B98-5 Cell Line De Novo Hybrid Assembly: An Optical Mapping Approach.</title>
        <authorList>
            <person name="Kananen K."/>
            <person name="Auerbach J.A."/>
            <person name="Kautto E."/>
            <person name="Blachly J.S."/>
        </authorList>
    </citation>
    <scope>NUCLEOTIDE SEQUENCE [LARGE SCALE GENOMIC DNA]</scope>
    <source>
        <strain evidence="1">B95-8</strain>
        <tissue evidence="1">Cell line</tissue>
    </source>
</reference>
<accession>A0ABQ9UII3</accession>
<keyword evidence="2" id="KW-1185">Reference proteome</keyword>
<gene>
    <name evidence="1" type="ORF">P7K49_025658</name>
</gene>
<name>A0ABQ9UII3_SAGOE</name>
<proteinExistence type="predicted"/>